<dbReference type="InterPro" id="IPR001441">
    <property type="entry name" value="UPP_synth-like"/>
</dbReference>
<evidence type="ECO:0000256" key="13">
    <source>
        <dbReference type="SAM" id="Phobius"/>
    </source>
</evidence>
<accession>A0A9Q0LVD7</accession>
<evidence type="ECO:0000256" key="2">
    <source>
        <dbReference type="ARBA" id="ARBA00004586"/>
    </source>
</evidence>
<dbReference type="AlphaFoldDB" id="A0A9Q0LVD7"/>
<gene>
    <name evidence="14" type="ORF">M0811_05247</name>
</gene>
<evidence type="ECO:0000256" key="8">
    <source>
        <dbReference type="ARBA" id="ARBA00022824"/>
    </source>
</evidence>
<evidence type="ECO:0000256" key="9">
    <source>
        <dbReference type="ARBA" id="ARBA00022842"/>
    </source>
</evidence>
<dbReference type="InterPro" id="IPR036424">
    <property type="entry name" value="UPP_synth-like_sf"/>
</dbReference>
<dbReference type="Pfam" id="PF01255">
    <property type="entry name" value="Prenyltransf"/>
    <property type="match status" value="1"/>
</dbReference>
<evidence type="ECO:0000256" key="4">
    <source>
        <dbReference type="ARBA" id="ARBA00005432"/>
    </source>
</evidence>
<keyword evidence="7 13" id="KW-0812">Transmembrane</keyword>
<evidence type="ECO:0000256" key="7">
    <source>
        <dbReference type="ARBA" id="ARBA00022692"/>
    </source>
</evidence>
<protein>
    <recommendedName>
        <fullName evidence="5">ditrans,polycis-polyprenyl diphosphate synthase [(2E,6E)-farnesyldiphosphate specific]</fullName>
        <ecNumber evidence="5">2.5.1.87</ecNumber>
    </recommendedName>
</protein>
<feature type="transmembrane region" description="Helical" evidence="13">
    <location>
        <begin position="6"/>
        <end position="23"/>
    </location>
</feature>
<comment type="caution">
    <text evidence="14">The sequence shown here is derived from an EMBL/GenBank/DDBJ whole genome shotgun (WGS) entry which is preliminary data.</text>
</comment>
<organism evidence="14 15">
    <name type="scientific">Anaeramoeba ignava</name>
    <name type="common">Anaerobic marine amoeba</name>
    <dbReference type="NCBI Taxonomy" id="1746090"/>
    <lineage>
        <taxon>Eukaryota</taxon>
        <taxon>Metamonada</taxon>
        <taxon>Anaeramoebidae</taxon>
        <taxon>Anaeramoeba</taxon>
    </lineage>
</organism>
<keyword evidence="6" id="KW-0808">Transferase</keyword>
<keyword evidence="8" id="KW-0256">Endoplasmic reticulum</keyword>
<evidence type="ECO:0000256" key="1">
    <source>
        <dbReference type="ARBA" id="ARBA00001946"/>
    </source>
</evidence>
<comment type="similarity">
    <text evidence="4">Belongs to the UPP synthase family.</text>
</comment>
<comment type="pathway">
    <text evidence="3">Protein modification; protein glycosylation.</text>
</comment>
<keyword evidence="15" id="KW-1185">Reference proteome</keyword>
<dbReference type="GO" id="GO:0045547">
    <property type="term" value="F:ditrans,polycis-polyprenyl diphosphate synthase [(2E,6E)-farnesyl diphosphate specific] activity"/>
    <property type="evidence" value="ECO:0007669"/>
    <property type="project" value="UniProtKB-EC"/>
</dbReference>
<reference evidence="14" key="1">
    <citation type="submission" date="2022-10" db="EMBL/GenBank/DDBJ databases">
        <title>Novel sulphate-reducing endosymbionts in the free-living metamonad Anaeramoeba.</title>
        <authorList>
            <person name="Jerlstrom-Hultqvist J."/>
            <person name="Cepicka I."/>
            <person name="Gallot-Lavallee L."/>
            <person name="Salas-Leiva D."/>
            <person name="Curtis B.A."/>
            <person name="Zahonova K."/>
            <person name="Pipaliya S."/>
            <person name="Dacks J."/>
            <person name="Roger A.J."/>
        </authorList>
    </citation>
    <scope>NUCLEOTIDE SEQUENCE</scope>
    <source>
        <strain evidence="14">BMAN</strain>
    </source>
</reference>
<evidence type="ECO:0000313" key="14">
    <source>
        <dbReference type="EMBL" id="KAJ5077990.1"/>
    </source>
</evidence>
<comment type="catalytic activity">
    <reaction evidence="12">
        <text>n isopentenyl diphosphate + (2E,6E)-farnesyl diphosphate = a di-trans,poly-cis-polyprenyl diphosphate + n diphosphate</text>
        <dbReference type="Rhea" id="RHEA:53008"/>
        <dbReference type="Rhea" id="RHEA-COMP:19494"/>
        <dbReference type="ChEBI" id="CHEBI:33019"/>
        <dbReference type="ChEBI" id="CHEBI:128769"/>
        <dbReference type="ChEBI" id="CHEBI:136960"/>
        <dbReference type="ChEBI" id="CHEBI:175763"/>
        <dbReference type="EC" id="2.5.1.87"/>
    </reaction>
</comment>
<keyword evidence="9" id="KW-0460">Magnesium</keyword>
<evidence type="ECO:0000256" key="6">
    <source>
        <dbReference type="ARBA" id="ARBA00022679"/>
    </source>
</evidence>
<dbReference type="Proteomes" id="UP001149090">
    <property type="component" value="Unassembled WGS sequence"/>
</dbReference>
<keyword evidence="10 13" id="KW-1133">Transmembrane helix</keyword>
<feature type="transmembrane region" description="Helical" evidence="13">
    <location>
        <begin position="80"/>
        <end position="99"/>
    </location>
</feature>
<dbReference type="OrthoDB" id="19639at2759"/>
<evidence type="ECO:0000256" key="5">
    <source>
        <dbReference type="ARBA" id="ARBA00012596"/>
    </source>
</evidence>
<dbReference type="EMBL" id="JAPDFW010000055">
    <property type="protein sequence ID" value="KAJ5077990.1"/>
    <property type="molecule type" value="Genomic_DNA"/>
</dbReference>
<dbReference type="PANTHER" id="PTHR21528:SF0">
    <property type="entry name" value="DEHYDRODOLICHYL DIPHOSPHATE SYNTHASE COMPLEX SUBUNIT NUS1"/>
    <property type="match status" value="1"/>
</dbReference>
<keyword evidence="11 13" id="KW-0472">Membrane</keyword>
<dbReference type="EC" id="2.5.1.87" evidence="5"/>
<comment type="subcellular location">
    <subcellularLocation>
        <location evidence="2">Endoplasmic reticulum membrane</location>
    </subcellularLocation>
</comment>
<dbReference type="GO" id="GO:1904423">
    <property type="term" value="C:dehydrodolichyl diphosphate synthase complex"/>
    <property type="evidence" value="ECO:0007669"/>
    <property type="project" value="InterPro"/>
</dbReference>
<dbReference type="GO" id="GO:0005789">
    <property type="term" value="C:endoplasmic reticulum membrane"/>
    <property type="evidence" value="ECO:0007669"/>
    <property type="project" value="UniProtKB-SubCell"/>
</dbReference>
<evidence type="ECO:0000256" key="12">
    <source>
        <dbReference type="ARBA" id="ARBA00047353"/>
    </source>
</evidence>
<comment type="cofactor">
    <cofactor evidence="1">
        <name>Mg(2+)</name>
        <dbReference type="ChEBI" id="CHEBI:18420"/>
    </cofactor>
</comment>
<sequence>MISIFQIIFSILYFIVFKIYRLIHLLHCKYIFLNEFISSIIHPFKNLKTIEKDTLCLNKKPNHIAFVLEIPKNKKNLKKIINHLGIILVWCVGFGIKYITVYDSEGILKQIPQKIVDSFSTYFLKNSNQNLKISGYGAFKIPEKIIQNLQKNSKKKSSQKKSLDSSLKSVIFDVLESPEMQDEKNNEMRNSSTNFEKFDFVVSILSEENGKKELIKLTKIFGEKIKKKMMSSEDITVDLIEENLWSSLGKPDPDLVLKFGSVENLDGFLPWQIRLSEIMFLGNLETLKYIRFFRSLKRFAKTQQRLGK</sequence>
<dbReference type="InterPro" id="IPR038887">
    <property type="entry name" value="Nus1/NgBR"/>
</dbReference>
<evidence type="ECO:0000313" key="15">
    <source>
        <dbReference type="Proteomes" id="UP001149090"/>
    </source>
</evidence>
<evidence type="ECO:0000256" key="3">
    <source>
        <dbReference type="ARBA" id="ARBA00004922"/>
    </source>
</evidence>
<evidence type="ECO:0000256" key="10">
    <source>
        <dbReference type="ARBA" id="ARBA00022989"/>
    </source>
</evidence>
<dbReference type="OMA" id="AWSSCAG"/>
<name>A0A9Q0LVD7_ANAIG</name>
<dbReference type="SUPFAM" id="SSF64005">
    <property type="entry name" value="Undecaprenyl diphosphate synthase"/>
    <property type="match status" value="1"/>
</dbReference>
<dbReference type="PANTHER" id="PTHR21528">
    <property type="entry name" value="DEHYDRODOLICHYL DIPHOSPHATE SYNTHASE COMPLEX SUBUNIT NUS1"/>
    <property type="match status" value="1"/>
</dbReference>
<dbReference type="Gene3D" id="3.40.1180.10">
    <property type="entry name" value="Decaprenyl diphosphate synthase-like"/>
    <property type="match status" value="1"/>
</dbReference>
<proteinExistence type="inferred from homology"/>
<evidence type="ECO:0000256" key="11">
    <source>
        <dbReference type="ARBA" id="ARBA00023136"/>
    </source>
</evidence>